<evidence type="ECO:0000313" key="1">
    <source>
        <dbReference type="EMBL" id="GAA5061073.1"/>
    </source>
</evidence>
<protein>
    <submittedName>
        <fullName evidence="1">Uncharacterized protein</fullName>
    </submittedName>
</protein>
<gene>
    <name evidence="1" type="ORF">GCM10025751_46940</name>
</gene>
<comment type="caution">
    <text evidence="1">The sequence shown here is derived from an EMBL/GenBank/DDBJ whole genome shotgun (WGS) entry which is preliminary data.</text>
</comment>
<dbReference type="EMBL" id="BAABKX010000019">
    <property type="protein sequence ID" value="GAA5061073.1"/>
    <property type="molecule type" value="Genomic_DNA"/>
</dbReference>
<dbReference type="AlphaFoldDB" id="A0AAV3UNQ7"/>
<accession>A0AAV3UNQ7</accession>
<evidence type="ECO:0000313" key="2">
    <source>
        <dbReference type="Proteomes" id="UP001501729"/>
    </source>
</evidence>
<reference evidence="1 2" key="1">
    <citation type="journal article" date="2019" name="Int. J. Syst. Evol. Microbiol.">
        <title>The Global Catalogue of Microorganisms (GCM) 10K type strain sequencing project: providing services to taxonomists for standard genome sequencing and annotation.</title>
        <authorList>
            <consortium name="The Broad Institute Genomics Platform"/>
            <consortium name="The Broad Institute Genome Sequencing Center for Infectious Disease"/>
            <person name="Wu L."/>
            <person name="Ma J."/>
        </authorList>
    </citation>
    <scope>NUCLEOTIDE SEQUENCE [LARGE SCALE GENOMIC DNA]</scope>
    <source>
        <strain evidence="1 2">JCM 17504</strain>
    </source>
</reference>
<organism evidence="1 2">
    <name type="scientific">Haladaptatus pallidirubidus</name>
    <dbReference type="NCBI Taxonomy" id="1008152"/>
    <lineage>
        <taxon>Archaea</taxon>
        <taxon>Methanobacteriati</taxon>
        <taxon>Methanobacteriota</taxon>
        <taxon>Stenosarchaea group</taxon>
        <taxon>Halobacteria</taxon>
        <taxon>Halobacteriales</taxon>
        <taxon>Haladaptataceae</taxon>
        <taxon>Haladaptatus</taxon>
    </lineage>
</organism>
<sequence>MDMKGSYSSGAPTTSMSHYEASFEIDSKTDSYAARRILERVYDTIREESQNVRERTDDADELMREFQVLRDAAKRPTPGRLTITYEQYDGEFED</sequence>
<keyword evidence="2" id="KW-1185">Reference proteome</keyword>
<name>A0AAV3UNQ7_9EURY</name>
<dbReference type="Proteomes" id="UP001501729">
    <property type="component" value="Unassembled WGS sequence"/>
</dbReference>
<proteinExistence type="predicted"/>